<organism evidence="2 3">
    <name type="scientific">Dreissena polymorpha</name>
    <name type="common">Zebra mussel</name>
    <name type="synonym">Mytilus polymorpha</name>
    <dbReference type="NCBI Taxonomy" id="45954"/>
    <lineage>
        <taxon>Eukaryota</taxon>
        <taxon>Metazoa</taxon>
        <taxon>Spiralia</taxon>
        <taxon>Lophotrochozoa</taxon>
        <taxon>Mollusca</taxon>
        <taxon>Bivalvia</taxon>
        <taxon>Autobranchia</taxon>
        <taxon>Heteroconchia</taxon>
        <taxon>Euheterodonta</taxon>
        <taxon>Imparidentia</taxon>
        <taxon>Neoheterodontei</taxon>
        <taxon>Myida</taxon>
        <taxon>Dreissenoidea</taxon>
        <taxon>Dreissenidae</taxon>
        <taxon>Dreissena</taxon>
    </lineage>
</organism>
<accession>A0A9D4G642</accession>
<keyword evidence="1" id="KW-1133">Transmembrane helix</keyword>
<feature type="transmembrane region" description="Helical" evidence="1">
    <location>
        <begin position="43"/>
        <end position="61"/>
    </location>
</feature>
<reference evidence="2" key="1">
    <citation type="journal article" date="2019" name="bioRxiv">
        <title>The Genome of the Zebra Mussel, Dreissena polymorpha: A Resource for Invasive Species Research.</title>
        <authorList>
            <person name="McCartney M.A."/>
            <person name="Auch B."/>
            <person name="Kono T."/>
            <person name="Mallez S."/>
            <person name="Zhang Y."/>
            <person name="Obille A."/>
            <person name="Becker A."/>
            <person name="Abrahante J.E."/>
            <person name="Garbe J."/>
            <person name="Badalamenti J.P."/>
            <person name="Herman A."/>
            <person name="Mangelson H."/>
            <person name="Liachko I."/>
            <person name="Sullivan S."/>
            <person name="Sone E.D."/>
            <person name="Koren S."/>
            <person name="Silverstein K.A.T."/>
            <person name="Beckman K.B."/>
            <person name="Gohl D.M."/>
        </authorList>
    </citation>
    <scope>NUCLEOTIDE SEQUENCE</scope>
    <source>
        <strain evidence="2">Duluth1</strain>
        <tissue evidence="2">Whole animal</tissue>
    </source>
</reference>
<dbReference type="EMBL" id="JAIWYP010000006">
    <property type="protein sequence ID" value="KAH3809531.1"/>
    <property type="molecule type" value="Genomic_DNA"/>
</dbReference>
<keyword evidence="1" id="KW-0812">Transmembrane</keyword>
<protein>
    <submittedName>
        <fullName evidence="2">Uncharacterized protein</fullName>
    </submittedName>
</protein>
<proteinExistence type="predicted"/>
<gene>
    <name evidence="2" type="ORF">DPMN_137904</name>
</gene>
<evidence type="ECO:0000256" key="1">
    <source>
        <dbReference type="SAM" id="Phobius"/>
    </source>
</evidence>
<dbReference type="Proteomes" id="UP000828390">
    <property type="component" value="Unassembled WGS sequence"/>
</dbReference>
<evidence type="ECO:0000313" key="3">
    <source>
        <dbReference type="Proteomes" id="UP000828390"/>
    </source>
</evidence>
<name>A0A9D4G642_DREPO</name>
<reference evidence="2" key="2">
    <citation type="submission" date="2020-11" db="EMBL/GenBank/DDBJ databases">
        <authorList>
            <person name="McCartney M.A."/>
            <person name="Auch B."/>
            <person name="Kono T."/>
            <person name="Mallez S."/>
            <person name="Becker A."/>
            <person name="Gohl D.M."/>
            <person name="Silverstein K.A.T."/>
            <person name="Koren S."/>
            <person name="Bechman K.B."/>
            <person name="Herman A."/>
            <person name="Abrahante J.E."/>
            <person name="Garbe J."/>
        </authorList>
    </citation>
    <scope>NUCLEOTIDE SEQUENCE</scope>
    <source>
        <strain evidence="2">Duluth1</strain>
        <tissue evidence="2">Whole animal</tissue>
    </source>
</reference>
<keyword evidence="3" id="KW-1185">Reference proteome</keyword>
<sequence length="81" mass="8679">MLPGGIYIFTVQLGVLTGWPTSMMTPLSLGFVGLDKLSEAYRLAYLFCGFGVTVGYLNSILGSYEASFISAGKQLIPNCFA</sequence>
<keyword evidence="1" id="KW-0472">Membrane</keyword>
<feature type="transmembrane region" description="Helical" evidence="1">
    <location>
        <begin position="6"/>
        <end position="31"/>
    </location>
</feature>
<evidence type="ECO:0000313" key="2">
    <source>
        <dbReference type="EMBL" id="KAH3809531.1"/>
    </source>
</evidence>
<comment type="caution">
    <text evidence="2">The sequence shown here is derived from an EMBL/GenBank/DDBJ whole genome shotgun (WGS) entry which is preliminary data.</text>
</comment>
<dbReference type="AlphaFoldDB" id="A0A9D4G642"/>